<gene>
    <name evidence="3" type="ORF">GOB93_05645</name>
</gene>
<evidence type="ECO:0000256" key="2">
    <source>
        <dbReference type="RuleBase" id="RU363072"/>
    </source>
</evidence>
<comment type="caution">
    <text evidence="3">The sequence shown here is derived from an EMBL/GenBank/DDBJ whole genome shotgun (WGS) entry which is preliminary data.</text>
</comment>
<proteinExistence type="inferred from homology"/>
<dbReference type="EMBL" id="WOTB01000005">
    <property type="protein sequence ID" value="NHN84127.1"/>
    <property type="molecule type" value="Genomic_DNA"/>
</dbReference>
<comment type="similarity">
    <text evidence="1 2">Belongs to the OprB family.</text>
</comment>
<evidence type="ECO:0000313" key="3">
    <source>
        <dbReference type="EMBL" id="NHN84127.1"/>
    </source>
</evidence>
<reference evidence="3 4" key="1">
    <citation type="journal article" date="2020" name="Int. J. Syst. Evol. Microbiol.">
        <title>Novel acetic acid bacteria from cider fermentations: Acetobacter conturbans sp. nov. and Acetobacter fallax sp. nov.</title>
        <authorList>
            <person name="Sombolestani A.S."/>
            <person name="Cleenwerck I."/>
            <person name="Cnockaert M."/>
            <person name="Borremans W."/>
            <person name="Wieme A.D."/>
            <person name="De Vuyst L."/>
            <person name="Vandamme P."/>
        </authorList>
    </citation>
    <scope>NUCLEOTIDE SEQUENCE [LARGE SCALE GENOMIC DNA]</scope>
    <source>
        <strain evidence="3 4">LMG 30640</strain>
    </source>
</reference>
<evidence type="ECO:0000313" key="4">
    <source>
        <dbReference type="Proteomes" id="UP000635278"/>
    </source>
</evidence>
<dbReference type="InterPro" id="IPR052932">
    <property type="entry name" value="OprB_Porin"/>
</dbReference>
<dbReference type="InterPro" id="IPR007049">
    <property type="entry name" value="Carb-sel_porin_OprB"/>
</dbReference>
<feature type="chain" id="PRO_5044977587" description="Porin" evidence="2">
    <location>
        <begin position="29"/>
        <end position="507"/>
    </location>
</feature>
<feature type="signal peptide" evidence="2">
    <location>
        <begin position="1"/>
        <end position="28"/>
    </location>
</feature>
<name>A0ABX0JQ34_9PROT</name>
<accession>A0ABX0JQ34</accession>
<keyword evidence="4" id="KW-1185">Reference proteome</keyword>
<dbReference type="InterPro" id="IPR038673">
    <property type="entry name" value="OprB_sf"/>
</dbReference>
<keyword evidence="2" id="KW-0732">Signal</keyword>
<protein>
    <recommendedName>
        <fullName evidence="5">Porin</fullName>
    </recommendedName>
</protein>
<sequence>MKNISLRRMMGCIPVIFLFTIWMQTASAQDQTPSSAKPAAEKSAVKEKPRRNFWDDGSIVRFMEADNAAASSQQRERTGMAASALGSAWSEVRVVPKDDRILGTIGGLRTKMEDYGFAFTLTYLIESLGDVAGGRRKGFDYTHQVVMGGDIDFEKMLHWKGLSFHMLGVQRAGRNVATDYMGVTSLIQPQEDYGAGGNVLYKLVYMYFEESLLNKKLVIDFGRMPANMKFGTSYLGCYAMNMITCAHPSGLSNSSKWRSWPFSQWGIMARVNPGYHLYAQAGLYEVSPTEGGRAGFNFSFVQQGFVIPMEIGWEPSLGRNKLTGHYKLGGYVDTSDHPDPFTSIDGRPKLVSHLPGKTERQRGAWYVGADQMVYRFGPAANQGLILFGLAGFNMGASLPNQSQYTLGIISQGMFPARITDAISFFWTRQTVNHKITREQEMQADLGLPLLNGVAAPQTNFQVLELTYTAFISRGIKLFPDLQYIIHPDGNHVYPDALLAGFRLTSQF</sequence>
<dbReference type="PANTHER" id="PTHR37944:SF1">
    <property type="entry name" value="PORIN B"/>
    <property type="match status" value="1"/>
</dbReference>
<organism evidence="3 4">
    <name type="scientific">Acetobacter musti</name>
    <dbReference type="NCBI Taxonomy" id="864732"/>
    <lineage>
        <taxon>Bacteria</taxon>
        <taxon>Pseudomonadati</taxon>
        <taxon>Pseudomonadota</taxon>
        <taxon>Alphaproteobacteria</taxon>
        <taxon>Acetobacterales</taxon>
        <taxon>Acetobacteraceae</taxon>
        <taxon>Acetobacter</taxon>
    </lineage>
</organism>
<dbReference type="Gene3D" id="2.40.160.180">
    <property type="entry name" value="Carbohydrate-selective porin OprB"/>
    <property type="match status" value="1"/>
</dbReference>
<dbReference type="Pfam" id="PF04966">
    <property type="entry name" value="OprB"/>
    <property type="match status" value="1"/>
</dbReference>
<dbReference type="PANTHER" id="PTHR37944">
    <property type="entry name" value="PORIN B"/>
    <property type="match status" value="1"/>
</dbReference>
<evidence type="ECO:0008006" key="5">
    <source>
        <dbReference type="Google" id="ProtNLM"/>
    </source>
</evidence>
<evidence type="ECO:0000256" key="1">
    <source>
        <dbReference type="ARBA" id="ARBA00008769"/>
    </source>
</evidence>
<dbReference type="Proteomes" id="UP000635278">
    <property type="component" value="Unassembled WGS sequence"/>
</dbReference>